<dbReference type="RefSeq" id="WP_181643526.1">
    <property type="nucleotide sequence ID" value="NZ_JAAOWU010000006.1"/>
</dbReference>
<gene>
    <name evidence="1" type="ORF">ACIOWJ_13115</name>
</gene>
<comment type="caution">
    <text evidence="1">The sequence shown here is derived from an EMBL/GenBank/DDBJ whole genome shotgun (WGS) entry which is preliminary data.</text>
</comment>
<reference evidence="1 2" key="1">
    <citation type="submission" date="2024-10" db="EMBL/GenBank/DDBJ databases">
        <title>The Natural Products Discovery Center: Release of the First 8490 Sequenced Strains for Exploring Actinobacteria Biosynthetic Diversity.</title>
        <authorList>
            <person name="Kalkreuter E."/>
            <person name="Kautsar S.A."/>
            <person name="Yang D."/>
            <person name="Bader C.D."/>
            <person name="Teijaro C.N."/>
            <person name="Fluegel L."/>
            <person name="Davis C.M."/>
            <person name="Simpson J.R."/>
            <person name="Lauterbach L."/>
            <person name="Steele A.D."/>
            <person name="Gui C."/>
            <person name="Meng S."/>
            <person name="Li G."/>
            <person name="Viehrig K."/>
            <person name="Ye F."/>
            <person name="Su P."/>
            <person name="Kiefer A.F."/>
            <person name="Nichols A."/>
            <person name="Cepeda A.J."/>
            <person name="Yan W."/>
            <person name="Fan B."/>
            <person name="Jiang Y."/>
            <person name="Adhikari A."/>
            <person name="Zheng C.-J."/>
            <person name="Schuster L."/>
            <person name="Cowan T.M."/>
            <person name="Smanski M.J."/>
            <person name="Chevrette M.G."/>
            <person name="De Carvalho L.P.S."/>
            <person name="Shen B."/>
        </authorList>
    </citation>
    <scope>NUCLEOTIDE SEQUENCE [LARGE SCALE GENOMIC DNA]</scope>
    <source>
        <strain evidence="1 2">NPDC087581</strain>
    </source>
</reference>
<accession>A0ABW8E2D6</accession>
<evidence type="ECO:0000313" key="2">
    <source>
        <dbReference type="Proteomes" id="UP001617213"/>
    </source>
</evidence>
<organism evidence="1 2">
    <name type="scientific">Pseudomonas sivasensis</name>
    <dbReference type="NCBI Taxonomy" id="1880678"/>
    <lineage>
        <taxon>Bacteria</taxon>
        <taxon>Pseudomonadati</taxon>
        <taxon>Pseudomonadota</taxon>
        <taxon>Gammaproteobacteria</taxon>
        <taxon>Pseudomonadales</taxon>
        <taxon>Pseudomonadaceae</taxon>
        <taxon>Pseudomonas</taxon>
    </lineage>
</organism>
<sequence length="69" mass="7424">MLHNASGKVQIPGVGGVGRDERLFRPGIAFMLTQQITGGAPAQSESTIKKARQRRLCGVKFELESVVTV</sequence>
<proteinExistence type="predicted"/>
<dbReference type="EMBL" id="JBIUWZ010000016">
    <property type="protein sequence ID" value="MFJ2679015.1"/>
    <property type="molecule type" value="Genomic_DNA"/>
</dbReference>
<dbReference type="Proteomes" id="UP001617213">
    <property type="component" value="Unassembled WGS sequence"/>
</dbReference>
<evidence type="ECO:0000313" key="1">
    <source>
        <dbReference type="EMBL" id="MFJ2679015.1"/>
    </source>
</evidence>
<protein>
    <submittedName>
        <fullName evidence="1">Uncharacterized protein</fullName>
    </submittedName>
</protein>
<keyword evidence="2" id="KW-1185">Reference proteome</keyword>
<name>A0ABW8E2D6_9PSED</name>